<dbReference type="PANTHER" id="PTHR12722:SF0">
    <property type="entry name" value="PROTEIN FAM50A"/>
    <property type="match status" value="1"/>
</dbReference>
<sequence>MGLQGYVGSGEDQRRIRRQEKEREEKKKEYEKAKQQSDANVEGAGLRQFGAGTSETLDAAFKIETVGLVTREEFLSKRETLRDRMDEAKAQAKREADKALNQEKAERSKKRAKIAAKTKLSFAQDEDDEGNEEEEDGGATDKRELNNGSAKADPKEAGGQAAASRKLGKDPTASTDFLPDREREAQEVAVREQLKKEYELRQKLVRNEPLKVTYSYWDGQGHRRVVTIRKGDTVAQFLQKVKEQLHPDFRELRAASVSSLMYVKEDLIIPQHTAFYDLISQKARGKSGPLFHFDVHEDIRMQNDATVEKNESHAGKVVDRHWYNRNKHIFPASRWEVYDPDTNYETYTIHGHEVK</sequence>
<gene>
    <name evidence="3" type="ORF">WJX75_003769</name>
</gene>
<feature type="compositionally biased region" description="Acidic residues" evidence="1">
    <location>
        <begin position="124"/>
        <end position="138"/>
    </location>
</feature>
<feature type="domain" description="FAM50A/XAP5 C-terminal" evidence="2">
    <location>
        <begin position="209"/>
        <end position="348"/>
    </location>
</feature>
<accession>A0ABR2YB70</accession>
<dbReference type="InterPro" id="IPR007005">
    <property type="entry name" value="XAP5"/>
</dbReference>
<dbReference type="Proteomes" id="UP001491310">
    <property type="component" value="Unassembled WGS sequence"/>
</dbReference>
<proteinExistence type="predicted"/>
<feature type="compositionally biased region" description="Basic and acidic residues" evidence="1">
    <location>
        <begin position="77"/>
        <end position="106"/>
    </location>
</feature>
<feature type="region of interest" description="Disordered" evidence="1">
    <location>
        <begin position="1"/>
        <end position="54"/>
    </location>
</feature>
<reference evidence="3 4" key="1">
    <citation type="journal article" date="2024" name="Nat. Commun.">
        <title>Phylogenomics reveals the evolutionary origins of lichenization in chlorophyte algae.</title>
        <authorList>
            <person name="Puginier C."/>
            <person name="Libourel C."/>
            <person name="Otte J."/>
            <person name="Skaloud P."/>
            <person name="Haon M."/>
            <person name="Grisel S."/>
            <person name="Petersen M."/>
            <person name="Berrin J.G."/>
            <person name="Delaux P.M."/>
            <person name="Dal Grande F."/>
            <person name="Keller J."/>
        </authorList>
    </citation>
    <scope>NUCLEOTIDE SEQUENCE [LARGE SCALE GENOMIC DNA]</scope>
    <source>
        <strain evidence="3 4">SAG 216-7</strain>
    </source>
</reference>
<dbReference type="PANTHER" id="PTHR12722">
    <property type="entry name" value="XAP-5 PROTEIN-RELATED"/>
    <property type="match status" value="1"/>
</dbReference>
<evidence type="ECO:0000256" key="1">
    <source>
        <dbReference type="SAM" id="MobiDB-lite"/>
    </source>
</evidence>
<keyword evidence="4" id="KW-1185">Reference proteome</keyword>
<organism evidence="3 4">
    <name type="scientific">Coccomyxa subellipsoidea</name>
    <dbReference type="NCBI Taxonomy" id="248742"/>
    <lineage>
        <taxon>Eukaryota</taxon>
        <taxon>Viridiplantae</taxon>
        <taxon>Chlorophyta</taxon>
        <taxon>core chlorophytes</taxon>
        <taxon>Trebouxiophyceae</taxon>
        <taxon>Trebouxiophyceae incertae sedis</taxon>
        <taxon>Coccomyxaceae</taxon>
        <taxon>Coccomyxa</taxon>
    </lineage>
</organism>
<dbReference type="Pfam" id="PF04921">
    <property type="entry name" value="XAP5"/>
    <property type="match status" value="1"/>
</dbReference>
<feature type="region of interest" description="Disordered" evidence="1">
    <location>
        <begin position="77"/>
        <end position="185"/>
    </location>
</feature>
<evidence type="ECO:0000313" key="4">
    <source>
        <dbReference type="Proteomes" id="UP001491310"/>
    </source>
</evidence>
<protein>
    <recommendedName>
        <fullName evidence="2">FAM50A/XAP5 C-terminal domain-containing protein</fullName>
    </recommendedName>
</protein>
<feature type="compositionally biased region" description="Basic and acidic residues" evidence="1">
    <location>
        <begin position="11"/>
        <end position="35"/>
    </location>
</feature>
<dbReference type="EMBL" id="JALJOT010000018">
    <property type="protein sequence ID" value="KAK9901275.1"/>
    <property type="molecule type" value="Genomic_DNA"/>
</dbReference>
<feature type="compositionally biased region" description="Basic residues" evidence="1">
    <location>
        <begin position="107"/>
        <end position="116"/>
    </location>
</feature>
<comment type="caution">
    <text evidence="3">The sequence shown here is derived from an EMBL/GenBank/DDBJ whole genome shotgun (WGS) entry which is preliminary data.</text>
</comment>
<evidence type="ECO:0000313" key="3">
    <source>
        <dbReference type="EMBL" id="KAK9901275.1"/>
    </source>
</evidence>
<dbReference type="InterPro" id="IPR048337">
    <property type="entry name" value="FAM50A/XAP5_C"/>
</dbReference>
<name>A0ABR2YB70_9CHLO</name>
<evidence type="ECO:0000259" key="2">
    <source>
        <dbReference type="Pfam" id="PF04921"/>
    </source>
</evidence>